<reference evidence="7 8" key="1">
    <citation type="submission" date="2017-04" db="EMBL/GenBank/DDBJ databases">
        <authorList>
            <person name="Afonso C.L."/>
            <person name="Miller P.J."/>
            <person name="Scott M.A."/>
            <person name="Spackman E."/>
            <person name="Goraichik I."/>
            <person name="Dimitrov K.M."/>
            <person name="Suarez D.L."/>
            <person name="Swayne D.E."/>
        </authorList>
    </citation>
    <scope>NUCLEOTIDE SEQUENCE [LARGE SCALE GENOMIC DNA]</scope>
    <source>
        <strain evidence="7">LMG 28154</strain>
    </source>
</reference>
<evidence type="ECO:0000256" key="1">
    <source>
        <dbReference type="ARBA" id="ARBA00001974"/>
    </source>
</evidence>
<dbReference type="InterPro" id="IPR016167">
    <property type="entry name" value="FAD-bd_PCMH_sub1"/>
</dbReference>
<evidence type="ECO:0000313" key="8">
    <source>
        <dbReference type="Proteomes" id="UP000198460"/>
    </source>
</evidence>
<evidence type="ECO:0000256" key="5">
    <source>
        <dbReference type="SAM" id="Phobius"/>
    </source>
</evidence>
<evidence type="ECO:0000259" key="6">
    <source>
        <dbReference type="PROSITE" id="PS51387"/>
    </source>
</evidence>
<dbReference type="GO" id="GO:0022904">
    <property type="term" value="P:respiratory electron transport chain"/>
    <property type="evidence" value="ECO:0007669"/>
    <property type="project" value="TreeGrafter"/>
</dbReference>
<evidence type="ECO:0000256" key="3">
    <source>
        <dbReference type="ARBA" id="ARBA00022630"/>
    </source>
</evidence>
<dbReference type="AlphaFoldDB" id="A0A238GZW2"/>
<dbReference type="Gene3D" id="1.10.45.10">
    <property type="entry name" value="Vanillyl-alcohol Oxidase, Chain A, domain 4"/>
    <property type="match status" value="1"/>
</dbReference>
<name>A0A238GZW2_9BURK</name>
<keyword evidence="5" id="KW-0812">Transmembrane</keyword>
<evidence type="ECO:0000256" key="4">
    <source>
        <dbReference type="ARBA" id="ARBA00022827"/>
    </source>
</evidence>
<dbReference type="InterPro" id="IPR016171">
    <property type="entry name" value="Vanillyl_alc_oxidase_C-sub2"/>
</dbReference>
<dbReference type="InterPro" id="IPR004113">
    <property type="entry name" value="FAD-bd_oxidored_4_C"/>
</dbReference>
<dbReference type="SUPFAM" id="SSF55103">
    <property type="entry name" value="FAD-linked oxidases, C-terminal domain"/>
    <property type="match status" value="1"/>
</dbReference>
<evidence type="ECO:0000313" key="7">
    <source>
        <dbReference type="EMBL" id="SMF98506.1"/>
    </source>
</evidence>
<dbReference type="InterPro" id="IPR036318">
    <property type="entry name" value="FAD-bd_PCMH-like_sf"/>
</dbReference>
<organism evidence="7 8">
    <name type="scientific">Burkholderia singularis</name>
    <dbReference type="NCBI Taxonomy" id="1503053"/>
    <lineage>
        <taxon>Bacteria</taxon>
        <taxon>Pseudomonadati</taxon>
        <taxon>Pseudomonadota</taxon>
        <taxon>Betaproteobacteria</taxon>
        <taxon>Burkholderiales</taxon>
        <taxon>Burkholderiaceae</taxon>
        <taxon>Burkholderia</taxon>
        <taxon>pseudomallei group</taxon>
    </lineage>
</organism>
<dbReference type="PANTHER" id="PTHR43716">
    <property type="entry name" value="D-2-HYDROXYGLUTARATE DEHYDROGENASE, MITOCHONDRIAL"/>
    <property type="match status" value="1"/>
</dbReference>
<dbReference type="PROSITE" id="PS51387">
    <property type="entry name" value="FAD_PCMH"/>
    <property type="match status" value="1"/>
</dbReference>
<dbReference type="InterPro" id="IPR051264">
    <property type="entry name" value="FAD-oxidored/transferase_4"/>
</dbReference>
<dbReference type="Pfam" id="PF02913">
    <property type="entry name" value="FAD-oxidase_C"/>
    <property type="match status" value="1"/>
</dbReference>
<comment type="similarity">
    <text evidence="2">Belongs to the FAD-binding oxidoreductase/transferase type 4 family.</text>
</comment>
<gene>
    <name evidence="7" type="ORF">BSIN_1783</name>
</gene>
<accession>A0A238GZW2</accession>
<dbReference type="InterPro" id="IPR018643">
    <property type="entry name" value="DUF2069_membrane"/>
</dbReference>
<dbReference type="Gene3D" id="3.30.465.10">
    <property type="match status" value="1"/>
</dbReference>
<dbReference type="InterPro" id="IPR016166">
    <property type="entry name" value="FAD-bd_PCMH"/>
</dbReference>
<keyword evidence="3" id="KW-0285">Flavoprotein</keyword>
<dbReference type="Proteomes" id="UP000198460">
    <property type="component" value="Unassembled WGS sequence"/>
</dbReference>
<dbReference type="Gene3D" id="3.30.70.2190">
    <property type="match status" value="1"/>
</dbReference>
<evidence type="ECO:0000256" key="2">
    <source>
        <dbReference type="ARBA" id="ARBA00008000"/>
    </source>
</evidence>
<protein>
    <submittedName>
        <fullName evidence="7">D-2-hydroxyglutarate dehydrogenase</fullName>
    </submittedName>
</protein>
<dbReference type="PANTHER" id="PTHR43716:SF2">
    <property type="entry name" value="BLL6224 PROTEIN"/>
    <property type="match status" value="1"/>
</dbReference>
<dbReference type="SUPFAM" id="SSF56176">
    <property type="entry name" value="FAD-binding/transporter-associated domain-like"/>
    <property type="match status" value="1"/>
</dbReference>
<dbReference type="Gene3D" id="3.30.70.2740">
    <property type="match status" value="1"/>
</dbReference>
<dbReference type="EMBL" id="FXAN01000032">
    <property type="protein sequence ID" value="SMF98506.1"/>
    <property type="molecule type" value="Genomic_DNA"/>
</dbReference>
<comment type="cofactor">
    <cofactor evidence="1">
        <name>FAD</name>
        <dbReference type="ChEBI" id="CHEBI:57692"/>
    </cofactor>
</comment>
<dbReference type="InterPro" id="IPR006094">
    <property type="entry name" value="Oxid_FAD_bind_N"/>
</dbReference>
<proteinExistence type="inferred from homology"/>
<dbReference type="FunFam" id="1.10.45.10:FF:000001">
    <property type="entry name" value="D-lactate dehydrogenase mitochondrial"/>
    <property type="match status" value="1"/>
</dbReference>
<dbReference type="GO" id="GO:0003824">
    <property type="term" value="F:catalytic activity"/>
    <property type="evidence" value="ECO:0007669"/>
    <property type="project" value="InterPro"/>
</dbReference>
<keyword evidence="4" id="KW-0274">FAD</keyword>
<keyword evidence="5" id="KW-0472">Membrane</keyword>
<feature type="transmembrane region" description="Helical" evidence="5">
    <location>
        <begin position="63"/>
        <end position="82"/>
    </location>
</feature>
<keyword evidence="5" id="KW-1133">Transmembrane helix</keyword>
<dbReference type="Pfam" id="PF01565">
    <property type="entry name" value="FAD_binding_4"/>
    <property type="match status" value="1"/>
</dbReference>
<feature type="domain" description="FAD-binding PCMH-type" evidence="6">
    <location>
        <begin position="195"/>
        <end position="376"/>
    </location>
</feature>
<dbReference type="InterPro" id="IPR016164">
    <property type="entry name" value="FAD-linked_Oxase-like_C"/>
</dbReference>
<dbReference type="GO" id="GO:0071949">
    <property type="term" value="F:FAD binding"/>
    <property type="evidence" value="ECO:0007669"/>
    <property type="project" value="InterPro"/>
</dbReference>
<sequence>MSARAAAANPRAARAAALCAALLIVLCFAWEARLAPLRPGGSALMLKAVPLALALPGVWRRNVYTLQWASMLILIYLAEGIVRGMTDVGLSARLGWAEAALAFGFFGAALAYVAPFKRVAKQAAKQAADPAAMPAAPQPPALLISSTAFLFRVRTIAMTASSAFIDACRDAIGADHVLTDAHDTAAFLTDWRRRYQGAACAVLRPANTAEVAAIVKLALAHRVALVPQGGNTGLAGGATPDTSGQQAVLSLARLNRVRALDPYNNTITVEAGVILADVQAHAQQADRLFALSLAAEGSCTIGGNLATNAGGTAVLRYGNTRELCLGLEVVTPQGEIWDGLRGLRKDNTGYDLRDLFIGAEGTLGIITAAVMKLHPRPAAQVTALAALESPHAAIDFLALAQRAAGPLLTGFELMSDFCMRLVGQHYPQLRYPFDAPHPQTVLLELSDNESEAHARTLFEKMMEDAFEAGLVVDAVVAENLAQSRAFWDLREHIPLAQADEGLNIKHDIALPISAIARFVDETDAAIQAAAPGSRMVTFGHLGDGNLHYNVQAPAGGDPKAFLAEYQAPINRIVYDNVHKYQGTISAEHGIGQLKIDDAQRYKPAVEIDMMRALKAALDPLNLMNPGKVLH</sequence>
<feature type="transmembrane region" description="Helical" evidence="5">
    <location>
        <begin position="94"/>
        <end position="114"/>
    </location>
</feature>
<dbReference type="Pfam" id="PF09842">
    <property type="entry name" value="DUF2069"/>
    <property type="match status" value="1"/>
</dbReference>
<dbReference type="InterPro" id="IPR016169">
    <property type="entry name" value="FAD-bd_PCMH_sub2"/>
</dbReference>
<dbReference type="Gene3D" id="3.30.43.10">
    <property type="entry name" value="Uridine Diphospho-n-acetylenolpyruvylglucosamine Reductase, domain 2"/>
    <property type="match status" value="1"/>
</dbReference>